<evidence type="ECO:0000259" key="9">
    <source>
        <dbReference type="Pfam" id="PF20451"/>
    </source>
</evidence>
<keyword evidence="6" id="KW-0804">Transcription</keyword>
<dbReference type="InterPro" id="IPR046831">
    <property type="entry name" value="Calmodulin_bind_N"/>
</dbReference>
<evidence type="ECO:0008006" key="13">
    <source>
        <dbReference type="Google" id="ProtNLM"/>
    </source>
</evidence>
<evidence type="ECO:0000256" key="3">
    <source>
        <dbReference type="ARBA" id="ARBA00023015"/>
    </source>
</evidence>
<organism evidence="11 12">
    <name type="scientific">Rubroshorea leprosula</name>
    <dbReference type="NCBI Taxonomy" id="152421"/>
    <lineage>
        <taxon>Eukaryota</taxon>
        <taxon>Viridiplantae</taxon>
        <taxon>Streptophyta</taxon>
        <taxon>Embryophyta</taxon>
        <taxon>Tracheophyta</taxon>
        <taxon>Spermatophyta</taxon>
        <taxon>Magnoliopsida</taxon>
        <taxon>eudicotyledons</taxon>
        <taxon>Gunneridae</taxon>
        <taxon>Pentapetalae</taxon>
        <taxon>rosids</taxon>
        <taxon>malvids</taxon>
        <taxon>Malvales</taxon>
        <taxon>Dipterocarpaceae</taxon>
        <taxon>Rubroshorea</taxon>
    </lineage>
</organism>
<keyword evidence="5" id="KW-0010">Activator</keyword>
<dbReference type="Proteomes" id="UP001054252">
    <property type="component" value="Unassembled WGS sequence"/>
</dbReference>
<dbReference type="GO" id="GO:0080142">
    <property type="term" value="P:regulation of salicylic acid biosynthetic process"/>
    <property type="evidence" value="ECO:0007669"/>
    <property type="project" value="TreeGrafter"/>
</dbReference>
<comment type="caution">
    <text evidence="11">The sequence shown here is derived from an EMBL/GenBank/DDBJ whole genome shotgun (WGS) entry which is preliminary data.</text>
</comment>
<protein>
    <recommendedName>
        <fullName evidence="13">Calmodulin-binding protein</fullName>
    </recommendedName>
</protein>
<evidence type="ECO:0000256" key="6">
    <source>
        <dbReference type="ARBA" id="ARBA00023163"/>
    </source>
</evidence>
<evidence type="ECO:0000313" key="12">
    <source>
        <dbReference type="Proteomes" id="UP001054252"/>
    </source>
</evidence>
<dbReference type="Pfam" id="PF07887">
    <property type="entry name" value="Calmodulin_bind"/>
    <property type="match status" value="1"/>
</dbReference>
<reference evidence="11 12" key="1">
    <citation type="journal article" date="2021" name="Commun. Biol.">
        <title>The genome of Shorea leprosula (Dipterocarpaceae) highlights the ecological relevance of drought in aseasonal tropical rainforests.</title>
        <authorList>
            <person name="Ng K.K.S."/>
            <person name="Kobayashi M.J."/>
            <person name="Fawcett J.A."/>
            <person name="Hatakeyama M."/>
            <person name="Paape T."/>
            <person name="Ng C.H."/>
            <person name="Ang C.C."/>
            <person name="Tnah L.H."/>
            <person name="Lee C.T."/>
            <person name="Nishiyama T."/>
            <person name="Sese J."/>
            <person name="O'Brien M.J."/>
            <person name="Copetti D."/>
            <person name="Mohd Noor M.I."/>
            <person name="Ong R.C."/>
            <person name="Putra M."/>
            <person name="Sireger I.Z."/>
            <person name="Indrioko S."/>
            <person name="Kosugi Y."/>
            <person name="Izuno A."/>
            <person name="Isagi Y."/>
            <person name="Lee S.L."/>
            <person name="Shimizu K.K."/>
        </authorList>
    </citation>
    <scope>NUCLEOTIDE SEQUENCE [LARGE SCALE GENOMIC DNA]</scope>
    <source>
        <strain evidence="11">214</strain>
    </source>
</reference>
<feature type="domain" description="Calmodulin binding protein central" evidence="9">
    <location>
        <begin position="250"/>
        <end position="314"/>
    </location>
</feature>
<accession>A0AAV5K214</accession>
<evidence type="ECO:0000256" key="5">
    <source>
        <dbReference type="ARBA" id="ARBA00023159"/>
    </source>
</evidence>
<dbReference type="GO" id="GO:0005516">
    <property type="term" value="F:calmodulin binding"/>
    <property type="evidence" value="ECO:0007669"/>
    <property type="project" value="InterPro"/>
</dbReference>
<keyword evidence="7" id="KW-0539">Nucleus</keyword>
<evidence type="ECO:0000259" key="8">
    <source>
        <dbReference type="Pfam" id="PF07887"/>
    </source>
</evidence>
<feature type="domain" description="Calmodulin binding protein C-terminal" evidence="10">
    <location>
        <begin position="321"/>
        <end position="381"/>
    </location>
</feature>
<dbReference type="EMBL" id="BPVZ01000050">
    <property type="protein sequence ID" value="GKV18455.1"/>
    <property type="molecule type" value="Genomic_DNA"/>
</dbReference>
<comment type="subcellular location">
    <subcellularLocation>
        <location evidence="1">Nucleus</location>
    </subcellularLocation>
</comment>
<proteinExistence type="inferred from homology"/>
<keyword evidence="4" id="KW-0238">DNA-binding</keyword>
<dbReference type="GO" id="GO:0043565">
    <property type="term" value="F:sequence-specific DNA binding"/>
    <property type="evidence" value="ECO:0007669"/>
    <property type="project" value="TreeGrafter"/>
</dbReference>
<dbReference type="Pfam" id="PF20451">
    <property type="entry name" value="Calmod_bind_M"/>
    <property type="match status" value="1"/>
</dbReference>
<dbReference type="PANTHER" id="PTHR31713:SF43">
    <property type="entry name" value="CALMODULIN-BINDING PROTEIN 60 G"/>
    <property type="match status" value="1"/>
</dbReference>
<dbReference type="GO" id="GO:0003700">
    <property type="term" value="F:DNA-binding transcription factor activity"/>
    <property type="evidence" value="ECO:0007669"/>
    <property type="project" value="TreeGrafter"/>
</dbReference>
<keyword evidence="3" id="KW-0805">Transcription regulation</keyword>
<evidence type="ECO:0000256" key="4">
    <source>
        <dbReference type="ARBA" id="ARBA00023125"/>
    </source>
</evidence>
<dbReference type="InterPro" id="IPR046830">
    <property type="entry name" value="Calmod_bind_M"/>
</dbReference>
<dbReference type="InterPro" id="IPR012416">
    <property type="entry name" value="CBP60"/>
</dbReference>
<dbReference type="InterPro" id="IPR046829">
    <property type="entry name" value="Calmod_bind_C"/>
</dbReference>
<keyword evidence="12" id="KW-1185">Reference proteome</keyword>
<evidence type="ECO:0000259" key="10">
    <source>
        <dbReference type="Pfam" id="PF20452"/>
    </source>
</evidence>
<dbReference type="GO" id="GO:0005634">
    <property type="term" value="C:nucleus"/>
    <property type="evidence" value="ECO:0007669"/>
    <property type="project" value="UniProtKB-SubCell"/>
</dbReference>
<name>A0AAV5K214_9ROSI</name>
<dbReference type="AlphaFoldDB" id="A0AAV5K214"/>
<gene>
    <name evidence="11" type="ORF">SLEP1_g28834</name>
</gene>
<evidence type="ECO:0000256" key="2">
    <source>
        <dbReference type="ARBA" id="ARBA00007214"/>
    </source>
</evidence>
<evidence type="ECO:0000256" key="1">
    <source>
        <dbReference type="ARBA" id="ARBA00004123"/>
    </source>
</evidence>
<evidence type="ECO:0000256" key="7">
    <source>
        <dbReference type="ARBA" id="ARBA00023242"/>
    </source>
</evidence>
<comment type="similarity">
    <text evidence="2">Belongs to the plant ACBP60 protein family.</text>
</comment>
<dbReference type="PANTHER" id="PTHR31713">
    <property type="entry name" value="OS02G0177800 PROTEIN"/>
    <property type="match status" value="1"/>
</dbReference>
<sequence length="569" mass="63888">MVLPSRNSLLTDNGDRLGVVLQASKRKLTFSSAVRGVMQGLSLSEIVLGMEPFLRDVVRDEVERAILPILSSSPRPLINQIKQGGGRGLRLQFIGKLPSTIFTGSKIEADDGTPVKIVLFDPTNETIVSSGPLSSIKIEIVALDGDFGADEHEDWTENEFNASLLREREGRRPLVTGELNVTLKDGVGTLGEVVFTDNSSWIRSRKFRVGARIVQRISGEVTVREARSEAFVVKDHRGELYKKHYPPFPNDEVWRLERIAKEGAFHKRLATQKVQTVKDFLRWNAMDPTGLRNVLGCGISNRTWEAIVDHATSCVLNDDEMYTYYGVGQTERIGLLLNSIYKVVAATFDGQNYLPLEKLTFGQKLLVEDVKRQAYKNAHEFTLIDRRAIMGPSRPLTSFQSEPFNSSNLGPQQLDFPVAIQGQPEMQLAFSHAPNGSSYTYESEGSHQPQISLPQAFNPMLRNSFTMREFFPIPYNGENGWPQGFPPTSITPGSHLANDNISDTPMPNWSLVNAWDLGNGFGNESQHNIPFPNIKRRASWCKIRAAIKWLLIWRDIEAAKMARAFYMDY</sequence>
<feature type="domain" description="Calmodulin binding protein-like N-terminal" evidence="8">
    <location>
        <begin position="89"/>
        <end position="236"/>
    </location>
</feature>
<dbReference type="Pfam" id="PF20452">
    <property type="entry name" value="Calmod_bind_C"/>
    <property type="match status" value="1"/>
</dbReference>
<evidence type="ECO:0000313" key="11">
    <source>
        <dbReference type="EMBL" id="GKV18455.1"/>
    </source>
</evidence>